<dbReference type="PATRIC" id="fig|1265738.3.peg.119"/>
<reference evidence="1 2" key="1">
    <citation type="journal article" date="2013" name="Mar. Genomics">
        <title>Expression of sulfatases in Rhodopirellula baltica and the diversity of sulfatases in the genus Rhodopirellula.</title>
        <authorList>
            <person name="Wegner C.E."/>
            <person name="Richter-Heitmann T."/>
            <person name="Klindworth A."/>
            <person name="Klockow C."/>
            <person name="Richter M."/>
            <person name="Achstetter T."/>
            <person name="Glockner F.O."/>
            <person name="Harder J."/>
        </authorList>
    </citation>
    <scope>NUCLEOTIDE SEQUENCE [LARGE SCALE GENOMIC DNA]</scope>
    <source>
        <strain evidence="1 2">SM1</strain>
    </source>
</reference>
<evidence type="ECO:0000313" key="2">
    <source>
        <dbReference type="Proteomes" id="UP000011991"/>
    </source>
</evidence>
<evidence type="ECO:0000313" key="1">
    <source>
        <dbReference type="EMBL" id="EMI22957.1"/>
    </source>
</evidence>
<organism evidence="1 2">
    <name type="scientific">Rhodopirellula maiorica SM1</name>
    <dbReference type="NCBI Taxonomy" id="1265738"/>
    <lineage>
        <taxon>Bacteria</taxon>
        <taxon>Pseudomonadati</taxon>
        <taxon>Planctomycetota</taxon>
        <taxon>Planctomycetia</taxon>
        <taxon>Pirellulales</taxon>
        <taxon>Pirellulaceae</taxon>
        <taxon>Novipirellula</taxon>
    </lineage>
</organism>
<gene>
    <name evidence="1" type="ORF">RMSM_00116</name>
</gene>
<sequence length="41" mass="4897">MLRNSKMHSGLGSVLERCCIESCRLWRFFDRIDRFAYTLAN</sequence>
<name>M5S5M5_9BACT</name>
<accession>M5S5M5</accession>
<dbReference type="Proteomes" id="UP000011991">
    <property type="component" value="Unassembled WGS sequence"/>
</dbReference>
<proteinExistence type="predicted"/>
<dbReference type="EMBL" id="ANOG01000013">
    <property type="protein sequence ID" value="EMI22957.1"/>
    <property type="molecule type" value="Genomic_DNA"/>
</dbReference>
<comment type="caution">
    <text evidence="1">The sequence shown here is derived from an EMBL/GenBank/DDBJ whole genome shotgun (WGS) entry which is preliminary data.</text>
</comment>
<keyword evidence="2" id="KW-1185">Reference proteome</keyword>
<protein>
    <submittedName>
        <fullName evidence="1">Uncharacterized protein</fullName>
    </submittedName>
</protein>
<dbReference type="AlphaFoldDB" id="M5S5M5"/>